<comment type="caution">
    <text evidence="2">The sequence shown here is derived from an EMBL/GenBank/DDBJ whole genome shotgun (WGS) entry which is preliminary data.</text>
</comment>
<dbReference type="EMBL" id="JAJGNP010000002">
    <property type="protein sequence ID" value="MCC4231769.1"/>
    <property type="molecule type" value="Genomic_DNA"/>
</dbReference>
<dbReference type="RefSeq" id="WP_228226236.1">
    <property type="nucleotide sequence ID" value="NZ_JAJGNP010000002.1"/>
</dbReference>
<evidence type="ECO:0000313" key="3">
    <source>
        <dbReference type="Proteomes" id="UP001198830"/>
    </source>
</evidence>
<protein>
    <submittedName>
        <fullName evidence="2">Uncharacterized protein</fullName>
    </submittedName>
</protein>
<keyword evidence="1" id="KW-1133">Transmembrane helix</keyword>
<organism evidence="2 3">
    <name type="scientific">Sphingobium soli</name>
    <dbReference type="NCBI Taxonomy" id="1591116"/>
    <lineage>
        <taxon>Bacteria</taxon>
        <taxon>Pseudomonadati</taxon>
        <taxon>Pseudomonadota</taxon>
        <taxon>Alphaproteobacteria</taxon>
        <taxon>Sphingomonadales</taxon>
        <taxon>Sphingomonadaceae</taxon>
        <taxon>Sphingobium</taxon>
    </lineage>
</organism>
<name>A0ABS8GZX8_9SPHN</name>
<proteinExistence type="predicted"/>
<keyword evidence="1" id="KW-0472">Membrane</keyword>
<keyword evidence="1" id="KW-0812">Transmembrane</keyword>
<reference evidence="2 3" key="1">
    <citation type="submission" date="2021-10" db="EMBL/GenBank/DDBJ databases">
        <title>The diversity and Nitrogen Metabolism of Culturable Nitrate-Utilizing Bacteria Within the Oxygen Minimum Zone of the Changjiang (Yangtze River)Estuary.</title>
        <authorList>
            <person name="Zhang D."/>
            <person name="Zheng J."/>
            <person name="Liu S."/>
            <person name="He W."/>
        </authorList>
    </citation>
    <scope>NUCLEOTIDE SEQUENCE [LARGE SCALE GENOMIC DNA]</scope>
    <source>
        <strain evidence="2 3">FXH275-2</strain>
    </source>
</reference>
<feature type="transmembrane region" description="Helical" evidence="1">
    <location>
        <begin position="32"/>
        <end position="52"/>
    </location>
</feature>
<accession>A0ABS8GZX8</accession>
<dbReference type="Proteomes" id="UP001198830">
    <property type="component" value="Unassembled WGS sequence"/>
</dbReference>
<gene>
    <name evidence="2" type="ORF">LL253_03580</name>
</gene>
<evidence type="ECO:0000256" key="1">
    <source>
        <dbReference type="SAM" id="Phobius"/>
    </source>
</evidence>
<sequence length="121" mass="13313">MVLFSLFALMMSLFMLRRQGLKLTHSNLRRPFYGQCFTTAPLALMVGVATLLPTFHPSHGRTAGAVVMLCAALWYLGVQTVWFSTRLRIGRFAGFRQAVAAVMTATILFTAIALMLGLSAQ</sequence>
<keyword evidence="3" id="KW-1185">Reference proteome</keyword>
<feature type="transmembrane region" description="Helical" evidence="1">
    <location>
        <begin position="95"/>
        <end position="118"/>
    </location>
</feature>
<feature type="transmembrane region" description="Helical" evidence="1">
    <location>
        <begin position="64"/>
        <end position="83"/>
    </location>
</feature>
<evidence type="ECO:0000313" key="2">
    <source>
        <dbReference type="EMBL" id="MCC4231769.1"/>
    </source>
</evidence>